<dbReference type="Proteomes" id="UP000748756">
    <property type="component" value="Unassembled WGS sequence"/>
</dbReference>
<reference evidence="3" key="1">
    <citation type="journal article" date="2020" name="Fungal Divers.">
        <title>Resolving the Mortierellaceae phylogeny through synthesis of multi-gene phylogenetics and phylogenomics.</title>
        <authorList>
            <person name="Vandepol N."/>
            <person name="Liber J."/>
            <person name="Desiro A."/>
            <person name="Na H."/>
            <person name="Kennedy M."/>
            <person name="Barry K."/>
            <person name="Grigoriev I.V."/>
            <person name="Miller A.N."/>
            <person name="O'Donnell K."/>
            <person name="Stajich J.E."/>
            <person name="Bonito G."/>
        </authorList>
    </citation>
    <scope>NUCLEOTIDE SEQUENCE</scope>
    <source>
        <strain evidence="3">NRRL 6426</strain>
    </source>
</reference>
<protein>
    <submittedName>
        <fullName evidence="3">Uncharacterized protein</fullName>
    </submittedName>
</protein>
<comment type="caution">
    <text evidence="3">The sequence shown here is derived from an EMBL/GenBank/DDBJ whole genome shotgun (WGS) entry which is preliminary data.</text>
</comment>
<dbReference type="AlphaFoldDB" id="A0A9P5RYF9"/>
<keyword evidence="2" id="KW-0812">Transmembrane</keyword>
<dbReference type="OrthoDB" id="2370386at2759"/>
<keyword evidence="4" id="KW-1185">Reference proteome</keyword>
<dbReference type="EMBL" id="JAAAUQ010000659">
    <property type="protein sequence ID" value="KAF9148440.1"/>
    <property type="molecule type" value="Genomic_DNA"/>
</dbReference>
<evidence type="ECO:0000256" key="2">
    <source>
        <dbReference type="SAM" id="Phobius"/>
    </source>
</evidence>
<evidence type="ECO:0000313" key="4">
    <source>
        <dbReference type="Proteomes" id="UP000748756"/>
    </source>
</evidence>
<proteinExistence type="predicted"/>
<accession>A0A9P5RYF9</accession>
<sequence>MSVQSYIPETYILQWLASISIWFLLIGIPLLTITIFCYCLARSTGNVAGVIVDTTAKRVRSYQQQKRKQDKVEPALEDEGGGIYV</sequence>
<feature type="region of interest" description="Disordered" evidence="1">
    <location>
        <begin position="64"/>
        <end position="85"/>
    </location>
</feature>
<organism evidence="3 4">
    <name type="scientific">Linnemannia schmuckeri</name>
    <dbReference type="NCBI Taxonomy" id="64567"/>
    <lineage>
        <taxon>Eukaryota</taxon>
        <taxon>Fungi</taxon>
        <taxon>Fungi incertae sedis</taxon>
        <taxon>Mucoromycota</taxon>
        <taxon>Mortierellomycotina</taxon>
        <taxon>Mortierellomycetes</taxon>
        <taxon>Mortierellales</taxon>
        <taxon>Mortierellaceae</taxon>
        <taxon>Linnemannia</taxon>
    </lineage>
</organism>
<name>A0A9P5RYF9_9FUNG</name>
<feature type="compositionally biased region" description="Acidic residues" evidence="1">
    <location>
        <begin position="75"/>
        <end position="85"/>
    </location>
</feature>
<feature type="transmembrane region" description="Helical" evidence="2">
    <location>
        <begin position="12"/>
        <end position="41"/>
    </location>
</feature>
<gene>
    <name evidence="3" type="ORF">BG015_009816</name>
</gene>
<evidence type="ECO:0000313" key="3">
    <source>
        <dbReference type="EMBL" id="KAF9148440.1"/>
    </source>
</evidence>
<keyword evidence="2" id="KW-1133">Transmembrane helix</keyword>
<keyword evidence="2" id="KW-0472">Membrane</keyword>
<evidence type="ECO:0000256" key="1">
    <source>
        <dbReference type="SAM" id="MobiDB-lite"/>
    </source>
</evidence>